<dbReference type="InterPro" id="IPR027573">
    <property type="entry name" value="Methyltran_FxLD"/>
</dbReference>
<keyword evidence="8" id="KW-0949">S-adenosyl-L-methionine</keyword>
<gene>
    <name evidence="13" type="ORF">SHKM778_76480</name>
</gene>
<evidence type="ECO:0000256" key="9">
    <source>
        <dbReference type="ARBA" id="ARBA00030757"/>
    </source>
</evidence>
<dbReference type="InterPro" id="IPR029063">
    <property type="entry name" value="SAM-dependent_MTases_sf"/>
</dbReference>
<name>A0AAT9HUJ8_9ACTN</name>
<dbReference type="GO" id="GO:0005737">
    <property type="term" value="C:cytoplasm"/>
    <property type="evidence" value="ECO:0007669"/>
    <property type="project" value="UniProtKB-SubCell"/>
</dbReference>
<dbReference type="NCBIfam" id="TIGR04364">
    <property type="entry name" value="methyltran_FxLD"/>
    <property type="match status" value="1"/>
</dbReference>
<evidence type="ECO:0000256" key="5">
    <source>
        <dbReference type="ARBA" id="ARBA00022490"/>
    </source>
</evidence>
<evidence type="ECO:0000256" key="3">
    <source>
        <dbReference type="ARBA" id="ARBA00011890"/>
    </source>
</evidence>
<feature type="region of interest" description="Disordered" evidence="12">
    <location>
        <begin position="60"/>
        <end position="86"/>
    </location>
</feature>
<evidence type="ECO:0000256" key="1">
    <source>
        <dbReference type="ARBA" id="ARBA00004496"/>
    </source>
</evidence>
<dbReference type="InterPro" id="IPR000682">
    <property type="entry name" value="PCMT"/>
</dbReference>
<keyword evidence="7" id="KW-0808">Transferase</keyword>
<evidence type="ECO:0000256" key="8">
    <source>
        <dbReference type="ARBA" id="ARBA00022691"/>
    </source>
</evidence>
<dbReference type="EMBL" id="AP035768">
    <property type="protein sequence ID" value="BFO21260.1"/>
    <property type="molecule type" value="Genomic_DNA"/>
</dbReference>
<evidence type="ECO:0000256" key="4">
    <source>
        <dbReference type="ARBA" id="ARBA00013346"/>
    </source>
</evidence>
<dbReference type="AlphaFoldDB" id="A0AAT9HUJ8"/>
<dbReference type="GO" id="GO:0032259">
    <property type="term" value="P:methylation"/>
    <property type="evidence" value="ECO:0007669"/>
    <property type="project" value="UniProtKB-KW"/>
</dbReference>
<comment type="subcellular location">
    <subcellularLocation>
        <location evidence="1">Cytoplasm</location>
    </subcellularLocation>
</comment>
<reference evidence="13" key="2">
    <citation type="submission" date="2024-07" db="EMBL/GenBank/DDBJ databases">
        <title>Streptomyces haneummycinica sp. nov., a new antibiotic-producing actinobacterium isolated from marine sediment.</title>
        <authorList>
            <person name="Uemura M."/>
            <person name="Hamada M."/>
            <person name="Hirano S."/>
            <person name="Kobayashi K."/>
            <person name="Ohshiro T."/>
            <person name="Kobayashi T."/>
            <person name="Terahara T."/>
        </authorList>
    </citation>
    <scope>NUCLEOTIDE SEQUENCE</scope>
    <source>
        <strain evidence="13">KM77-8</strain>
    </source>
</reference>
<organism evidence="13">
    <name type="scientific">Streptomyces haneummycinicus</name>
    <dbReference type="NCBI Taxonomy" id="3074435"/>
    <lineage>
        <taxon>Bacteria</taxon>
        <taxon>Bacillati</taxon>
        <taxon>Actinomycetota</taxon>
        <taxon>Actinomycetes</taxon>
        <taxon>Kitasatosporales</taxon>
        <taxon>Streptomycetaceae</taxon>
        <taxon>Streptomyces</taxon>
    </lineage>
</organism>
<dbReference type="EC" id="2.1.1.77" evidence="3"/>
<evidence type="ECO:0000313" key="13">
    <source>
        <dbReference type="EMBL" id="BFO21260.1"/>
    </source>
</evidence>
<evidence type="ECO:0000256" key="7">
    <source>
        <dbReference type="ARBA" id="ARBA00022679"/>
    </source>
</evidence>
<accession>A0AAT9HUJ8</accession>
<dbReference type="PANTHER" id="PTHR11579">
    <property type="entry name" value="PROTEIN-L-ISOASPARTATE O-METHYLTRANSFERASE"/>
    <property type="match status" value="1"/>
</dbReference>
<comment type="similarity">
    <text evidence="2">Belongs to the methyltransferase superfamily. L-isoaspartyl/D-aspartyl protein methyltransferase family.</text>
</comment>
<protein>
    <recommendedName>
        <fullName evidence="4">Protein-L-isoaspartate O-methyltransferase</fullName>
        <ecNumber evidence="3">2.1.1.77</ecNumber>
    </recommendedName>
    <alternativeName>
        <fullName evidence="11">L-isoaspartyl protein carboxyl methyltransferase</fullName>
    </alternativeName>
    <alternativeName>
        <fullName evidence="9">Protein L-isoaspartyl methyltransferase</fullName>
    </alternativeName>
    <alternativeName>
        <fullName evidence="10">Protein-beta-aspartate methyltransferase</fullName>
    </alternativeName>
</protein>
<dbReference type="Pfam" id="PF01135">
    <property type="entry name" value="PCMT"/>
    <property type="match status" value="1"/>
</dbReference>
<reference evidence="13" key="1">
    <citation type="submission" date="2024-06" db="EMBL/GenBank/DDBJ databases">
        <authorList>
            <consortium name="consrtm"/>
            <person name="Uemura M."/>
            <person name="Terahara T."/>
        </authorList>
    </citation>
    <scope>NUCLEOTIDE SEQUENCE</scope>
    <source>
        <strain evidence="13">KM77-8</strain>
    </source>
</reference>
<evidence type="ECO:0000256" key="10">
    <source>
        <dbReference type="ARBA" id="ARBA00031323"/>
    </source>
</evidence>
<dbReference type="CDD" id="cd02440">
    <property type="entry name" value="AdoMet_MTases"/>
    <property type="match status" value="1"/>
</dbReference>
<evidence type="ECO:0000256" key="2">
    <source>
        <dbReference type="ARBA" id="ARBA00005369"/>
    </source>
</evidence>
<sequence length="495" mass="53110">MGDRLRKDGADLAELAARGALTRGLRAVIAHHVIFHANRAGLLRGDQSTLSHTAREVVMGTSDRTASPAEATADPDSVGAVNTDTTPIPAADAERLRNALVDRIRADGQARTSAVETALRTVPRHVFVPEASLEDAYANAPVHIKYDTDGTSISCASQPGVVALMLDQLDVQPGQRILELGAGTGYNAGLLAHLVGGNGHVTTLDVDDDLVEGARAHLTAARITNVEAVTRDGALGCAEGAPYDRIIATVGAHGVPHAWLRQLAPGGRLLVPQRLKGTVSRSIAYEQRDGRWMSLSSEMNTFMPLRRGVADDDRRAIPLSSDGTVRLQAPAGQNLDADALAGVLELPRTEEWTGMTVRAMESPEWMELFVTCSLPSGLMRMVFPRSAKGGLLTEDPYPSSTAVVDKGAVTYLARRLSQEKTPEGDKLWEFGVIGHGPGSDELAAEVADAIRTWNRDYRGREATFEIRSLDGPATEQRPGLFALDTPLNRVLVDWH</sequence>
<dbReference type="Gene3D" id="3.40.50.150">
    <property type="entry name" value="Vaccinia Virus protein VP39"/>
    <property type="match status" value="1"/>
</dbReference>
<dbReference type="PANTHER" id="PTHR11579:SF0">
    <property type="entry name" value="PROTEIN-L-ISOASPARTATE(D-ASPARTATE) O-METHYLTRANSFERASE"/>
    <property type="match status" value="1"/>
</dbReference>
<evidence type="ECO:0000256" key="6">
    <source>
        <dbReference type="ARBA" id="ARBA00022603"/>
    </source>
</evidence>
<dbReference type="GO" id="GO:0004719">
    <property type="term" value="F:protein-L-isoaspartate (D-aspartate) O-methyltransferase activity"/>
    <property type="evidence" value="ECO:0007669"/>
    <property type="project" value="UniProtKB-EC"/>
</dbReference>
<proteinExistence type="inferred from homology"/>
<keyword evidence="6" id="KW-0489">Methyltransferase</keyword>
<evidence type="ECO:0000256" key="12">
    <source>
        <dbReference type="SAM" id="MobiDB-lite"/>
    </source>
</evidence>
<keyword evidence="5" id="KW-0963">Cytoplasm</keyword>
<dbReference type="SUPFAM" id="SSF53335">
    <property type="entry name" value="S-adenosyl-L-methionine-dependent methyltransferases"/>
    <property type="match status" value="1"/>
</dbReference>
<evidence type="ECO:0000256" key="11">
    <source>
        <dbReference type="ARBA" id="ARBA00031350"/>
    </source>
</evidence>